<proteinExistence type="predicted"/>
<dbReference type="EMBL" id="CM004388">
    <property type="protein sequence ID" value="KAG8660721.1"/>
    <property type="molecule type" value="Genomic_DNA"/>
</dbReference>
<reference evidence="2" key="1">
    <citation type="journal article" date="2016" name="Nat. Biotechnol.">
        <title>Sequencing wild and cultivated cassava and related species reveals extensive interspecific hybridization and genetic diversity.</title>
        <authorList>
            <person name="Bredeson J.V."/>
            <person name="Lyons J.B."/>
            <person name="Prochnik S.E."/>
            <person name="Wu G.A."/>
            <person name="Ha C.M."/>
            <person name="Edsinger-Gonzales E."/>
            <person name="Grimwood J."/>
            <person name="Schmutz J."/>
            <person name="Rabbi I.Y."/>
            <person name="Egesi C."/>
            <person name="Nauluvula P."/>
            <person name="Lebot V."/>
            <person name="Ndunguru J."/>
            <person name="Mkamilo G."/>
            <person name="Bart R.S."/>
            <person name="Setter T.L."/>
            <person name="Gleadow R.M."/>
            <person name="Kulakow P."/>
            <person name="Ferguson M.E."/>
            <person name="Rounsley S."/>
            <person name="Rokhsar D.S."/>
        </authorList>
    </citation>
    <scope>NUCLEOTIDE SEQUENCE [LARGE SCALE GENOMIC DNA]</scope>
    <source>
        <strain evidence="2">cv. AM560-2</strain>
    </source>
</reference>
<gene>
    <name evidence="1" type="ORF">MANES_02G186800v8</name>
</gene>
<protein>
    <submittedName>
        <fullName evidence="1">Uncharacterized protein</fullName>
    </submittedName>
</protein>
<organism evidence="1 2">
    <name type="scientific">Manihot esculenta</name>
    <name type="common">Cassava</name>
    <name type="synonym">Jatropha manihot</name>
    <dbReference type="NCBI Taxonomy" id="3983"/>
    <lineage>
        <taxon>Eukaryota</taxon>
        <taxon>Viridiplantae</taxon>
        <taxon>Streptophyta</taxon>
        <taxon>Embryophyta</taxon>
        <taxon>Tracheophyta</taxon>
        <taxon>Spermatophyta</taxon>
        <taxon>Magnoliopsida</taxon>
        <taxon>eudicotyledons</taxon>
        <taxon>Gunneridae</taxon>
        <taxon>Pentapetalae</taxon>
        <taxon>rosids</taxon>
        <taxon>fabids</taxon>
        <taxon>Malpighiales</taxon>
        <taxon>Euphorbiaceae</taxon>
        <taxon>Crotonoideae</taxon>
        <taxon>Manihoteae</taxon>
        <taxon>Manihot</taxon>
    </lineage>
</organism>
<name>A0ACB7I8I9_MANES</name>
<evidence type="ECO:0000313" key="2">
    <source>
        <dbReference type="Proteomes" id="UP000091857"/>
    </source>
</evidence>
<evidence type="ECO:0000313" key="1">
    <source>
        <dbReference type="EMBL" id="KAG8660721.1"/>
    </source>
</evidence>
<comment type="caution">
    <text evidence="1">The sequence shown here is derived from an EMBL/GenBank/DDBJ whole genome shotgun (WGS) entry which is preliminary data.</text>
</comment>
<sequence length="160" mass="18217">MESPFVGWGWKRRGDFSSDDMWNPYGGGWGSIDYRGDLGGGTRDETSSLAHVNVDWRETDNAHIFRADLPGVRKEEVKVQVEDGNILQISGEKVKEQEDATDKWHRVERQRGGFVRRFRIPENANAEDIRCSLENGVLTVTVPKKQAGQIQRDVRYINVA</sequence>
<dbReference type="Proteomes" id="UP000091857">
    <property type="component" value="Chromosome 2"/>
</dbReference>
<accession>A0ACB7I8I9</accession>
<keyword evidence="2" id="KW-1185">Reference proteome</keyword>